<evidence type="ECO:0000256" key="1">
    <source>
        <dbReference type="ARBA" id="ARBA00004141"/>
    </source>
</evidence>
<protein>
    <submittedName>
        <fullName evidence="9">MFS general substrate transporter</fullName>
    </submittedName>
</protein>
<feature type="transmembrane region" description="Helical" evidence="7">
    <location>
        <begin position="398"/>
        <end position="418"/>
    </location>
</feature>
<dbReference type="SUPFAM" id="SSF103473">
    <property type="entry name" value="MFS general substrate transporter"/>
    <property type="match status" value="1"/>
</dbReference>
<evidence type="ECO:0000256" key="6">
    <source>
        <dbReference type="SAM" id="MobiDB-lite"/>
    </source>
</evidence>
<name>A0A2T2PC16_CORCC</name>
<dbReference type="PANTHER" id="PTHR23501">
    <property type="entry name" value="MAJOR FACILITATOR SUPERFAMILY"/>
    <property type="match status" value="1"/>
</dbReference>
<feature type="transmembrane region" description="Helical" evidence="7">
    <location>
        <begin position="430"/>
        <end position="453"/>
    </location>
</feature>
<keyword evidence="2" id="KW-0813">Transport</keyword>
<evidence type="ECO:0000256" key="2">
    <source>
        <dbReference type="ARBA" id="ARBA00022448"/>
    </source>
</evidence>
<feature type="transmembrane region" description="Helical" evidence="7">
    <location>
        <begin position="260"/>
        <end position="283"/>
    </location>
</feature>
<keyword evidence="4 7" id="KW-1133">Transmembrane helix</keyword>
<dbReference type="Proteomes" id="UP000240883">
    <property type="component" value="Unassembled WGS sequence"/>
</dbReference>
<dbReference type="InterPro" id="IPR020846">
    <property type="entry name" value="MFS_dom"/>
</dbReference>
<evidence type="ECO:0000313" key="10">
    <source>
        <dbReference type="Proteomes" id="UP000240883"/>
    </source>
</evidence>
<feature type="transmembrane region" description="Helical" evidence="7">
    <location>
        <begin position="235"/>
        <end position="254"/>
    </location>
</feature>
<feature type="transmembrane region" description="Helical" evidence="7">
    <location>
        <begin position="75"/>
        <end position="93"/>
    </location>
</feature>
<gene>
    <name evidence="9" type="ORF">BS50DRAFT_596248</name>
</gene>
<keyword evidence="5 7" id="KW-0472">Membrane</keyword>
<dbReference type="InterPro" id="IPR036259">
    <property type="entry name" value="MFS_trans_sf"/>
</dbReference>
<feature type="domain" description="Major facilitator superfamily (MFS) profile" evidence="8">
    <location>
        <begin position="40"/>
        <end position="538"/>
    </location>
</feature>
<comment type="subcellular location">
    <subcellularLocation>
        <location evidence="1">Membrane</location>
        <topology evidence="1">Multi-pass membrane protein</topology>
    </subcellularLocation>
</comment>
<reference evidence="9 10" key="1">
    <citation type="journal article" date="2018" name="Front. Microbiol.">
        <title>Genome-Wide Analysis of Corynespora cassiicola Leaf Fall Disease Putative Effectors.</title>
        <authorList>
            <person name="Lopez D."/>
            <person name="Ribeiro S."/>
            <person name="Label P."/>
            <person name="Fumanal B."/>
            <person name="Venisse J.S."/>
            <person name="Kohler A."/>
            <person name="de Oliveira R.R."/>
            <person name="Labutti K."/>
            <person name="Lipzen A."/>
            <person name="Lail K."/>
            <person name="Bauer D."/>
            <person name="Ohm R.A."/>
            <person name="Barry K.W."/>
            <person name="Spatafora J."/>
            <person name="Grigoriev I.V."/>
            <person name="Martin F.M."/>
            <person name="Pujade-Renaud V."/>
        </authorList>
    </citation>
    <scope>NUCLEOTIDE SEQUENCE [LARGE SCALE GENOMIC DNA]</scope>
    <source>
        <strain evidence="9 10">Philippines</strain>
    </source>
</reference>
<dbReference type="GO" id="GO:0022857">
    <property type="term" value="F:transmembrane transporter activity"/>
    <property type="evidence" value="ECO:0007669"/>
    <property type="project" value="InterPro"/>
</dbReference>
<evidence type="ECO:0000256" key="4">
    <source>
        <dbReference type="ARBA" id="ARBA00022989"/>
    </source>
</evidence>
<proteinExistence type="predicted"/>
<feature type="transmembrane region" description="Helical" evidence="7">
    <location>
        <begin position="303"/>
        <end position="324"/>
    </location>
</feature>
<dbReference type="GO" id="GO:0005886">
    <property type="term" value="C:plasma membrane"/>
    <property type="evidence" value="ECO:0007669"/>
    <property type="project" value="TreeGrafter"/>
</dbReference>
<dbReference type="OrthoDB" id="10021397at2759"/>
<organism evidence="9 10">
    <name type="scientific">Corynespora cassiicola Philippines</name>
    <dbReference type="NCBI Taxonomy" id="1448308"/>
    <lineage>
        <taxon>Eukaryota</taxon>
        <taxon>Fungi</taxon>
        <taxon>Dikarya</taxon>
        <taxon>Ascomycota</taxon>
        <taxon>Pezizomycotina</taxon>
        <taxon>Dothideomycetes</taxon>
        <taxon>Pleosporomycetidae</taxon>
        <taxon>Pleosporales</taxon>
        <taxon>Corynesporascaceae</taxon>
        <taxon>Corynespora</taxon>
    </lineage>
</organism>
<feature type="transmembrane region" description="Helical" evidence="7">
    <location>
        <begin position="344"/>
        <end position="361"/>
    </location>
</feature>
<dbReference type="AlphaFoldDB" id="A0A2T2PC16"/>
<dbReference type="FunFam" id="1.20.1720.10:FF:000012">
    <property type="entry name" value="MFS toxin efflux pump (AflT)"/>
    <property type="match status" value="1"/>
</dbReference>
<evidence type="ECO:0000256" key="3">
    <source>
        <dbReference type="ARBA" id="ARBA00022692"/>
    </source>
</evidence>
<dbReference type="Pfam" id="PF07690">
    <property type="entry name" value="MFS_1"/>
    <property type="match status" value="1"/>
</dbReference>
<evidence type="ECO:0000256" key="7">
    <source>
        <dbReference type="SAM" id="Phobius"/>
    </source>
</evidence>
<dbReference type="Gene3D" id="1.20.1720.10">
    <property type="entry name" value="Multidrug resistance protein D"/>
    <property type="match status" value="1"/>
</dbReference>
<evidence type="ECO:0000256" key="5">
    <source>
        <dbReference type="ARBA" id="ARBA00023136"/>
    </source>
</evidence>
<dbReference type="PANTHER" id="PTHR23501:SF177">
    <property type="entry name" value="MAJOR FACILITATOR SUPERFAMILY (MFS) PROFILE DOMAIN-CONTAINING PROTEIN-RELATED"/>
    <property type="match status" value="1"/>
</dbReference>
<keyword evidence="3 7" id="KW-0812">Transmembrane</keyword>
<feature type="transmembrane region" description="Helical" evidence="7">
    <location>
        <begin position="130"/>
        <end position="154"/>
    </location>
</feature>
<dbReference type="CDD" id="cd17502">
    <property type="entry name" value="MFS_Azr1_MDR_like"/>
    <property type="match status" value="1"/>
</dbReference>
<keyword evidence="10" id="KW-1185">Reference proteome</keyword>
<evidence type="ECO:0000313" key="9">
    <source>
        <dbReference type="EMBL" id="PSN75202.1"/>
    </source>
</evidence>
<feature type="transmembrane region" description="Helical" evidence="7">
    <location>
        <begin position="37"/>
        <end position="63"/>
    </location>
</feature>
<dbReference type="InterPro" id="IPR011701">
    <property type="entry name" value="MFS"/>
</dbReference>
<feature type="transmembrane region" description="Helical" evidence="7">
    <location>
        <begin position="197"/>
        <end position="214"/>
    </location>
</feature>
<sequence>MDDMHPPPSKHEETTAIDTAIDDDDDNDPGYPTGARLFFIFVALILSMFLSSLDMTIVATAIPKITDEFGGLEDVSWYGAAFFMTTGGFQSSWGKAFKYFDLKATFLASIIVFEVGSLICGVAPNSTVLILGRAIAGIGTAGIGAGAFTIVAFVSEPEKRPMYTGFVGIAYGVAAVIGPLIGGAFADKVSWRWCFYVNLPVGGLGALIIVFLFHPPTSAKPVNATWREKFLQMDFVGVTLIMGALISFLLAFQYGGQTMAWNSSTVIGLIVGCILMSIAFVFWERSQGERAMIVPRLFRQRNVGISCISAFCIAGSYFLVVYYLPIYFQSISGATAVMSGVYNLPLIVAVTSSVILSGIFIRATGLATALQATQCLLATIGTGLLYSLDVNTPTAKWVGYQILGGVGWGAFQVPVIMSQAGTATEDISSVTSMVLLFINLGGTVLITAAQSAFVNTMIIRLRVSNPAIDPMVVVGTGATQIRHQFNTSELPGIVAAYMAGLKVAFAILIPVTGIAFFVTLFHRWGRINKVAASVNSAA</sequence>
<accession>A0A2T2PC16</accession>
<feature type="transmembrane region" description="Helical" evidence="7">
    <location>
        <begin position="368"/>
        <end position="386"/>
    </location>
</feature>
<feature type="transmembrane region" description="Helical" evidence="7">
    <location>
        <begin position="166"/>
        <end position="185"/>
    </location>
</feature>
<feature type="region of interest" description="Disordered" evidence="6">
    <location>
        <begin position="1"/>
        <end position="25"/>
    </location>
</feature>
<dbReference type="PROSITE" id="PS50850">
    <property type="entry name" value="MFS"/>
    <property type="match status" value="1"/>
</dbReference>
<feature type="transmembrane region" description="Helical" evidence="7">
    <location>
        <begin position="494"/>
        <end position="521"/>
    </location>
</feature>
<evidence type="ECO:0000259" key="8">
    <source>
        <dbReference type="PROSITE" id="PS50850"/>
    </source>
</evidence>
<feature type="transmembrane region" description="Helical" evidence="7">
    <location>
        <begin position="105"/>
        <end position="124"/>
    </location>
</feature>
<dbReference type="EMBL" id="KZ678128">
    <property type="protein sequence ID" value="PSN75202.1"/>
    <property type="molecule type" value="Genomic_DNA"/>
</dbReference>